<organism evidence="1">
    <name type="scientific">gut metagenome</name>
    <dbReference type="NCBI Taxonomy" id="749906"/>
    <lineage>
        <taxon>unclassified sequences</taxon>
        <taxon>metagenomes</taxon>
        <taxon>organismal metagenomes</taxon>
    </lineage>
</organism>
<comment type="caution">
    <text evidence="1">The sequence shown here is derived from an EMBL/GenBank/DDBJ whole genome shotgun (WGS) entry which is preliminary data.</text>
</comment>
<evidence type="ECO:0000313" key="1">
    <source>
        <dbReference type="EMBL" id="EJW99474.1"/>
    </source>
</evidence>
<dbReference type="EMBL" id="AMCI01003787">
    <property type="protein sequence ID" value="EJW99474.1"/>
    <property type="molecule type" value="Genomic_DNA"/>
</dbReference>
<dbReference type="AlphaFoldDB" id="J9GIU6"/>
<protein>
    <submittedName>
        <fullName evidence="1">Uncharacterized protein</fullName>
    </submittedName>
</protein>
<gene>
    <name evidence="1" type="ORF">EVA_12429</name>
</gene>
<reference evidence="1" key="1">
    <citation type="journal article" date="2012" name="PLoS ONE">
        <title>Gene sets for utilization of primary and secondary nutrition supplies in the distal gut of endangered iberian lynx.</title>
        <authorList>
            <person name="Alcaide M."/>
            <person name="Messina E."/>
            <person name="Richter M."/>
            <person name="Bargiela R."/>
            <person name="Peplies J."/>
            <person name="Huws S.A."/>
            <person name="Newbold C.J."/>
            <person name="Golyshin P.N."/>
            <person name="Simon M.A."/>
            <person name="Lopez G."/>
            <person name="Yakimov M.M."/>
            <person name="Ferrer M."/>
        </authorList>
    </citation>
    <scope>NUCLEOTIDE SEQUENCE</scope>
</reference>
<sequence length="57" mass="6446">MNRLLNEVGFGIGLRLFETVNKDNVASYRSAMSASHVKVLEEMEGNDLYLEILNEKS</sequence>
<name>J9GIU6_9ZZZZ</name>
<accession>J9GIU6</accession>
<proteinExistence type="predicted"/>